<evidence type="ECO:0000313" key="1">
    <source>
        <dbReference type="EMBL" id="MFB6489783.1"/>
    </source>
</evidence>
<evidence type="ECO:0000313" key="2">
    <source>
        <dbReference type="Proteomes" id="UP000033636"/>
    </source>
</evidence>
<name>A0ACC6UYL3_9CREN</name>
<dbReference type="EMBL" id="JZWT02000002">
    <property type="protein sequence ID" value="MFB6489783.1"/>
    <property type="molecule type" value="Genomic_DNA"/>
</dbReference>
<proteinExistence type="predicted"/>
<dbReference type="Proteomes" id="UP000033636">
    <property type="component" value="Unassembled WGS sequence"/>
</dbReference>
<protein>
    <submittedName>
        <fullName evidence="1">Peptidase M50</fullName>
    </submittedName>
</protein>
<sequence>MLDDLSEPLAFLLAIISVAVAFLPNLANPIGGFLLPTLAFAIAIIPHELAHRGTARRFGCWSRFVLYPPGFYTTLAVNLVMGFIVHSPLLFIAGYTAISCAGYTRRDEGMISLAGPLTNIAIALISLAYLRFPVYLPLFSFFYLLLKLNAFVAFFNLLPLGPLDGAKIFRWNIAIWAILIIIAGWLWLA</sequence>
<comment type="caution">
    <text evidence="1">The sequence shown here is derived from an EMBL/GenBank/DDBJ whole genome shotgun (WGS) entry which is preliminary data.</text>
</comment>
<accession>A0ACC6UYL3</accession>
<reference evidence="1" key="1">
    <citation type="submission" date="2024-07" db="EMBL/GenBank/DDBJ databases">
        <title>Metagenome and Metagenome-Assembled Genomes of Archaea from a hot spring from the geothermal field of Los Azufres, Mexico.</title>
        <authorList>
            <person name="Marin-Paredes R."/>
            <person name="Martinez-Romero E."/>
            <person name="Servin-Garciduenas L.E."/>
        </authorList>
    </citation>
    <scope>NUCLEOTIDE SEQUENCE</scope>
</reference>
<gene>
    <name evidence="1" type="ORF">TU35_000810</name>
</gene>
<organism evidence="1 2">
    <name type="scientific">Thermoproteus sp. AZ2</name>
    <dbReference type="NCBI Taxonomy" id="1609232"/>
    <lineage>
        <taxon>Archaea</taxon>
        <taxon>Thermoproteota</taxon>
        <taxon>Thermoprotei</taxon>
        <taxon>Thermoproteales</taxon>
        <taxon>Thermoproteaceae</taxon>
        <taxon>Thermoproteus</taxon>
    </lineage>
</organism>